<evidence type="ECO:0000256" key="4">
    <source>
        <dbReference type="ARBA" id="ARBA00022490"/>
    </source>
</evidence>
<evidence type="ECO:0000256" key="17">
    <source>
        <dbReference type="SAM" id="MobiDB-lite"/>
    </source>
</evidence>
<comment type="similarity">
    <text evidence="3 16">Belongs to the peptidase C14A family.</text>
</comment>
<dbReference type="FunFam" id="3.40.50.1460:FF:000008">
    <property type="entry name" value="caspase-8 isoform X1"/>
    <property type="match status" value="1"/>
</dbReference>
<name>A0A835TZH0_9PASS</name>
<evidence type="ECO:0000256" key="9">
    <source>
        <dbReference type="ARBA" id="ARBA00022801"/>
    </source>
</evidence>
<dbReference type="GO" id="GO:0032991">
    <property type="term" value="C:protein-containing complex"/>
    <property type="evidence" value="ECO:0007669"/>
    <property type="project" value="UniProtKB-ARBA"/>
</dbReference>
<dbReference type="PANTHER" id="PTHR48169">
    <property type="entry name" value="DED DOMAIN-CONTAINING PROTEIN"/>
    <property type="match status" value="1"/>
</dbReference>
<evidence type="ECO:0000256" key="15">
    <source>
        <dbReference type="ARBA" id="ARBA00068172"/>
    </source>
</evidence>
<keyword evidence="10" id="KW-0788">Thiol protease</keyword>
<keyword evidence="12" id="KW-0539">Nucleus</keyword>
<evidence type="ECO:0000313" key="20">
    <source>
        <dbReference type="EMBL" id="KAG0128831.1"/>
    </source>
</evidence>
<comment type="catalytic activity">
    <reaction evidence="13">
        <text>Strict requirement for Asp at position P1 and has a preferred cleavage sequence of (Leu/Asp/Val)-Glu-Thr-Asp-|-(Gly/Ser/Ala).</text>
        <dbReference type="EC" id="3.4.22.61"/>
    </reaction>
</comment>
<dbReference type="InterPro" id="IPR033139">
    <property type="entry name" value="Caspase_cys_AS"/>
</dbReference>
<comment type="subcellular location">
    <subcellularLocation>
        <location evidence="2">Cytoplasm</location>
    </subcellularLocation>
    <subcellularLocation>
        <location evidence="1">Nucleus</location>
    </subcellularLocation>
</comment>
<keyword evidence="22" id="KW-1185">Reference proteome</keyword>
<evidence type="ECO:0000256" key="6">
    <source>
        <dbReference type="ARBA" id="ARBA00022670"/>
    </source>
</evidence>
<dbReference type="GO" id="GO:0043065">
    <property type="term" value="P:positive regulation of apoptotic process"/>
    <property type="evidence" value="ECO:0007669"/>
    <property type="project" value="UniProtKB-ARBA"/>
</dbReference>
<dbReference type="InterPro" id="IPR011600">
    <property type="entry name" value="Pept_C14_caspase"/>
</dbReference>
<evidence type="ECO:0000256" key="16">
    <source>
        <dbReference type="RuleBase" id="RU003971"/>
    </source>
</evidence>
<dbReference type="EMBL" id="JADDUC020000008">
    <property type="protein sequence ID" value="KAI1237069.1"/>
    <property type="molecule type" value="Genomic_DNA"/>
</dbReference>
<sequence length="603" mass="67084">MGLGETVRAVQVSYSTNDECFAGQEEMLITEEGRGSTGRPEGHLVSSVAPDPPGSFNSSQLLEAYKMTSRPCGVCLILNNHNFAKAREGVLEHKHMKDRNGTDVDAAALRNVFSKLHFRVEEYRDLTAEEIRKTVNIFQSEDHEDKDCFVCCILSHGKKGIIYGVDGQEVPIRELTTSFTAQNCNSLAGKPKVFFIQACQGDAFHKGVTIETDSGEQDSSVERYARFQLDCIPAEADFLLGMATLQDYVSYRSPREGTWYIQALCQHLEYSCPRGEDVLTILTAVNREVVLTTQGEPVQSCDQVTVSRGSRLARTKKVTGCASYLTFFSELLPEAIRAWVSKWCTPDWKGFAVITALERFDPGIGNGAGKEEERPRMILATLTVIHIEELKNQQISCFAYYKVVLAAAPAKAVVLLELLTATAVCASCVCHARGAGYHRKCSMGLRVTETSDGAGSAAQQLHFFLGLVQHPQTLYIPILQLMELEEKRSHHMISSERRHTHTAHTISRMYLGPQSQVLLLQLSEFILQDIQLQWIMADSERLIETQWCGTAGISLALLRSDGNNTQQVLQANGQLLMTHVFDKQLLKITESKWSAGTHKQNNN</sequence>
<dbReference type="PROSITE" id="PS50208">
    <property type="entry name" value="CASPASE_P20"/>
    <property type="match status" value="1"/>
</dbReference>
<evidence type="ECO:0000256" key="8">
    <source>
        <dbReference type="ARBA" id="ARBA00022737"/>
    </source>
</evidence>
<keyword evidence="11" id="KW-0865">Zymogen</keyword>
<evidence type="ECO:0000256" key="12">
    <source>
        <dbReference type="ARBA" id="ARBA00023242"/>
    </source>
</evidence>
<gene>
    <name evidence="21" type="ORF">IHE44_0014324</name>
    <name evidence="20" type="ORF">IHE44_001785</name>
</gene>
<keyword evidence="4" id="KW-0963">Cytoplasm</keyword>
<keyword evidence="7" id="KW-0053">Apoptosis</keyword>
<keyword evidence="5" id="KW-0597">Phosphoprotein</keyword>
<dbReference type="GO" id="GO:0004197">
    <property type="term" value="F:cysteine-type endopeptidase activity"/>
    <property type="evidence" value="ECO:0007669"/>
    <property type="project" value="InterPro"/>
</dbReference>
<evidence type="ECO:0000256" key="11">
    <source>
        <dbReference type="ARBA" id="ARBA00023145"/>
    </source>
</evidence>
<evidence type="ECO:0000256" key="7">
    <source>
        <dbReference type="ARBA" id="ARBA00022703"/>
    </source>
</evidence>
<dbReference type="InterPro" id="IPR015917">
    <property type="entry name" value="Pept_C14A"/>
</dbReference>
<feature type="region of interest" description="Disordered" evidence="17">
    <location>
        <begin position="33"/>
        <end position="52"/>
    </location>
</feature>
<dbReference type="PANTHER" id="PTHR48169:SF7">
    <property type="entry name" value="CASPASE 10"/>
    <property type="match status" value="1"/>
</dbReference>
<dbReference type="CDD" id="cd00032">
    <property type="entry name" value="CASc"/>
    <property type="match status" value="1"/>
</dbReference>
<feature type="domain" description="Caspase family p20" evidence="19">
    <location>
        <begin position="71"/>
        <end position="203"/>
    </location>
</feature>
<evidence type="ECO:0000256" key="14">
    <source>
        <dbReference type="ARBA" id="ARBA00066479"/>
    </source>
</evidence>
<evidence type="ECO:0000256" key="3">
    <source>
        <dbReference type="ARBA" id="ARBA00010134"/>
    </source>
</evidence>
<dbReference type="PROSITE" id="PS50207">
    <property type="entry name" value="CASPASE_P10"/>
    <property type="match status" value="1"/>
</dbReference>
<feature type="domain" description="Caspase family p10" evidence="18">
    <location>
        <begin position="232"/>
        <end position="333"/>
    </location>
</feature>
<evidence type="ECO:0000256" key="10">
    <source>
        <dbReference type="ARBA" id="ARBA00022807"/>
    </source>
</evidence>
<dbReference type="InterPro" id="IPR001309">
    <property type="entry name" value="Pept_C14_p20"/>
</dbReference>
<dbReference type="AlphaFoldDB" id="A0A835TZH0"/>
<dbReference type="GO" id="GO:0005634">
    <property type="term" value="C:nucleus"/>
    <property type="evidence" value="ECO:0007669"/>
    <property type="project" value="UniProtKB-SubCell"/>
</dbReference>
<dbReference type="InterPro" id="IPR029030">
    <property type="entry name" value="Caspase-like_dom_sf"/>
</dbReference>
<reference evidence="21" key="3">
    <citation type="submission" date="2022-01" db="EMBL/GenBank/DDBJ databases">
        <authorList>
            <person name="Rubenstein D.R."/>
        </authorList>
    </citation>
    <scope>NUCLEOTIDE SEQUENCE</scope>
    <source>
        <strain evidence="21">SS15</strain>
        <tissue evidence="21">Liver</tissue>
    </source>
</reference>
<dbReference type="EC" id="3.4.22.61" evidence="14"/>
<protein>
    <recommendedName>
        <fullName evidence="15">Caspase-8</fullName>
        <ecNumber evidence="14">3.4.22.61</ecNumber>
    </recommendedName>
</protein>
<evidence type="ECO:0000259" key="18">
    <source>
        <dbReference type="PROSITE" id="PS50207"/>
    </source>
</evidence>
<keyword evidence="9" id="KW-0378">Hydrolase</keyword>
<dbReference type="Gene3D" id="3.40.50.1460">
    <property type="match status" value="1"/>
</dbReference>
<keyword evidence="8" id="KW-0677">Repeat</keyword>
<evidence type="ECO:0000313" key="21">
    <source>
        <dbReference type="EMBL" id="KAI1237069.1"/>
    </source>
</evidence>
<comment type="caution">
    <text evidence="20">The sequence shown here is derived from an EMBL/GenBank/DDBJ whole genome shotgun (WGS) entry which is preliminary data.</text>
</comment>
<dbReference type="SMART" id="SM00115">
    <property type="entry name" value="CASc"/>
    <property type="match status" value="1"/>
</dbReference>
<evidence type="ECO:0000259" key="19">
    <source>
        <dbReference type="PROSITE" id="PS50208"/>
    </source>
</evidence>
<dbReference type="GO" id="GO:0051604">
    <property type="term" value="P:protein maturation"/>
    <property type="evidence" value="ECO:0007669"/>
    <property type="project" value="UniProtKB-ARBA"/>
</dbReference>
<dbReference type="GO" id="GO:0005886">
    <property type="term" value="C:plasma membrane"/>
    <property type="evidence" value="ECO:0007669"/>
    <property type="project" value="UniProtKB-ARBA"/>
</dbReference>
<organism evidence="20">
    <name type="scientific">Lamprotornis superbus</name>
    <dbReference type="NCBI Taxonomy" id="245042"/>
    <lineage>
        <taxon>Eukaryota</taxon>
        <taxon>Metazoa</taxon>
        <taxon>Chordata</taxon>
        <taxon>Craniata</taxon>
        <taxon>Vertebrata</taxon>
        <taxon>Euteleostomi</taxon>
        <taxon>Archelosauria</taxon>
        <taxon>Archosauria</taxon>
        <taxon>Dinosauria</taxon>
        <taxon>Saurischia</taxon>
        <taxon>Theropoda</taxon>
        <taxon>Coelurosauria</taxon>
        <taxon>Aves</taxon>
        <taxon>Neognathae</taxon>
        <taxon>Neoaves</taxon>
        <taxon>Telluraves</taxon>
        <taxon>Australaves</taxon>
        <taxon>Passeriformes</taxon>
        <taxon>Sturnidae</taxon>
        <taxon>Lamprotornis</taxon>
    </lineage>
</organism>
<reference evidence="21 22" key="2">
    <citation type="journal article" date="2021" name="J. Hered.">
        <title>Feather Gene Expression Elucidates the Developmental Basis of Plumage Iridescence in African Starlings.</title>
        <authorList>
            <person name="Rubenstein D.R."/>
            <person name="Corvelo A."/>
            <person name="MacManes M.D."/>
            <person name="Maia R."/>
            <person name="Narzisi G."/>
            <person name="Rousaki A."/>
            <person name="Vandenabeele P."/>
            <person name="Shawkey M.D."/>
            <person name="Solomon J."/>
        </authorList>
    </citation>
    <scope>NUCLEOTIDE SEQUENCE [LARGE SCALE GENOMIC DNA]</scope>
    <source>
        <strain evidence="21">SS15</strain>
    </source>
</reference>
<dbReference type="GO" id="GO:0005737">
    <property type="term" value="C:cytoplasm"/>
    <property type="evidence" value="ECO:0007669"/>
    <property type="project" value="UniProtKB-SubCell"/>
</dbReference>
<evidence type="ECO:0000256" key="5">
    <source>
        <dbReference type="ARBA" id="ARBA00022553"/>
    </source>
</evidence>
<dbReference type="SUPFAM" id="SSF52129">
    <property type="entry name" value="Caspase-like"/>
    <property type="match status" value="1"/>
</dbReference>
<dbReference type="InterPro" id="IPR016129">
    <property type="entry name" value="Caspase_his_AS"/>
</dbReference>
<dbReference type="PROSITE" id="PS01121">
    <property type="entry name" value="CASPASE_HIS"/>
    <property type="match status" value="1"/>
</dbReference>
<dbReference type="Proteomes" id="UP000618051">
    <property type="component" value="Unassembled WGS sequence"/>
</dbReference>
<dbReference type="GO" id="GO:0006508">
    <property type="term" value="P:proteolysis"/>
    <property type="evidence" value="ECO:0007669"/>
    <property type="project" value="UniProtKB-KW"/>
</dbReference>
<reference evidence="20" key="1">
    <citation type="submission" date="2020-10" db="EMBL/GenBank/DDBJ databases">
        <title>Feather gene expression reveals the developmental basis of iridescence in African starlings.</title>
        <authorList>
            <person name="Rubenstein D.R."/>
        </authorList>
    </citation>
    <scope>NUCLEOTIDE SEQUENCE</scope>
    <source>
        <strain evidence="20">SS15</strain>
        <tissue evidence="20">Liver</tissue>
    </source>
</reference>
<dbReference type="GO" id="GO:0006915">
    <property type="term" value="P:apoptotic process"/>
    <property type="evidence" value="ECO:0007669"/>
    <property type="project" value="UniProtKB-KW"/>
</dbReference>
<evidence type="ECO:0000256" key="13">
    <source>
        <dbReference type="ARBA" id="ARBA00051626"/>
    </source>
</evidence>
<evidence type="ECO:0000256" key="1">
    <source>
        <dbReference type="ARBA" id="ARBA00004123"/>
    </source>
</evidence>
<accession>A0A835TZH0</accession>
<proteinExistence type="inferred from homology"/>
<evidence type="ECO:0000313" key="22">
    <source>
        <dbReference type="Proteomes" id="UP000618051"/>
    </source>
</evidence>
<dbReference type="EMBL" id="JADDUC010000013">
    <property type="protein sequence ID" value="KAG0128831.1"/>
    <property type="molecule type" value="Genomic_DNA"/>
</dbReference>
<dbReference type="PRINTS" id="PR00376">
    <property type="entry name" value="IL1BCENZYME"/>
</dbReference>
<evidence type="ECO:0000256" key="2">
    <source>
        <dbReference type="ARBA" id="ARBA00004496"/>
    </source>
</evidence>
<keyword evidence="6" id="KW-0645">Protease</keyword>
<dbReference type="Pfam" id="PF00656">
    <property type="entry name" value="Peptidase_C14"/>
    <property type="match status" value="1"/>
</dbReference>
<dbReference type="InterPro" id="IPR002138">
    <property type="entry name" value="Pept_C14_p10"/>
</dbReference>
<dbReference type="PROSITE" id="PS01122">
    <property type="entry name" value="CASPASE_CYS"/>
    <property type="match status" value="1"/>
</dbReference>